<feature type="region of interest" description="Disordered" evidence="1">
    <location>
        <begin position="379"/>
        <end position="417"/>
    </location>
</feature>
<evidence type="ECO:0000313" key="3">
    <source>
        <dbReference type="Proteomes" id="UP000053424"/>
    </source>
</evidence>
<keyword evidence="3" id="KW-1185">Reference proteome</keyword>
<name>A0A0C2XK84_HEBCY</name>
<dbReference type="AlphaFoldDB" id="A0A0C2XK84"/>
<accession>A0A0C2XK84</accession>
<feature type="compositionally biased region" description="Polar residues" evidence="1">
    <location>
        <begin position="386"/>
        <end position="403"/>
    </location>
</feature>
<dbReference type="STRING" id="686832.A0A0C2XK84"/>
<gene>
    <name evidence="2" type="ORF">M413DRAFT_30297</name>
</gene>
<feature type="region of interest" description="Disordered" evidence="1">
    <location>
        <begin position="639"/>
        <end position="684"/>
    </location>
</feature>
<dbReference type="OrthoDB" id="2422840at2759"/>
<proteinExistence type="predicted"/>
<evidence type="ECO:0000313" key="2">
    <source>
        <dbReference type="EMBL" id="KIM38153.1"/>
    </source>
</evidence>
<reference evidence="3" key="2">
    <citation type="submission" date="2015-01" db="EMBL/GenBank/DDBJ databases">
        <title>Evolutionary Origins and Diversification of the Mycorrhizal Mutualists.</title>
        <authorList>
            <consortium name="DOE Joint Genome Institute"/>
            <consortium name="Mycorrhizal Genomics Consortium"/>
            <person name="Kohler A."/>
            <person name="Kuo A."/>
            <person name="Nagy L.G."/>
            <person name="Floudas D."/>
            <person name="Copeland A."/>
            <person name="Barry K.W."/>
            <person name="Cichocki N."/>
            <person name="Veneault-Fourrey C."/>
            <person name="LaButti K."/>
            <person name="Lindquist E.A."/>
            <person name="Lipzen A."/>
            <person name="Lundell T."/>
            <person name="Morin E."/>
            <person name="Murat C."/>
            <person name="Riley R."/>
            <person name="Ohm R."/>
            <person name="Sun H."/>
            <person name="Tunlid A."/>
            <person name="Henrissat B."/>
            <person name="Grigoriev I.V."/>
            <person name="Hibbett D.S."/>
            <person name="Martin F."/>
        </authorList>
    </citation>
    <scope>NUCLEOTIDE SEQUENCE [LARGE SCALE GENOMIC DNA]</scope>
    <source>
        <strain evidence="3">h7</strain>
    </source>
</reference>
<reference evidence="2 3" key="1">
    <citation type="submission" date="2014-04" db="EMBL/GenBank/DDBJ databases">
        <authorList>
            <consortium name="DOE Joint Genome Institute"/>
            <person name="Kuo A."/>
            <person name="Gay G."/>
            <person name="Dore J."/>
            <person name="Kohler A."/>
            <person name="Nagy L.G."/>
            <person name="Floudas D."/>
            <person name="Copeland A."/>
            <person name="Barry K.W."/>
            <person name="Cichocki N."/>
            <person name="Veneault-Fourrey C."/>
            <person name="LaButti K."/>
            <person name="Lindquist E.A."/>
            <person name="Lipzen A."/>
            <person name="Lundell T."/>
            <person name="Morin E."/>
            <person name="Murat C."/>
            <person name="Sun H."/>
            <person name="Tunlid A."/>
            <person name="Henrissat B."/>
            <person name="Grigoriev I.V."/>
            <person name="Hibbett D.S."/>
            <person name="Martin F."/>
            <person name="Nordberg H.P."/>
            <person name="Cantor M.N."/>
            <person name="Hua S.X."/>
        </authorList>
    </citation>
    <scope>NUCLEOTIDE SEQUENCE [LARGE SCALE GENOMIC DNA]</scope>
    <source>
        <strain evidence="3">h7</strain>
    </source>
</reference>
<evidence type="ECO:0000256" key="1">
    <source>
        <dbReference type="SAM" id="MobiDB-lite"/>
    </source>
</evidence>
<protein>
    <submittedName>
        <fullName evidence="2">Uncharacterized protein</fullName>
    </submittedName>
</protein>
<sequence>MTDYSRDSQLRLHIRNLLHDYSLSHYTTNYLTFTEDLVSEFIEDLKPIPLTDLYSLVRPVDPFDTFSQLHGIGSFEPYDEIPQTTNDARLYLKNVMGSMRGKPKSERVVWDDDYGLDPPFEPIFPALTRRARQSTPKLGTKPKPQSPVSYKNLLRSQNIGILSVEPFEEEELIPEDVLQVNHQIDSSDLPFVRALLQKTTDMRRLHKSHKNKYLDPDFLCNDVSPTLEWPEEPFIPIFPRSRLPRSGVAPPTQPNVVGCQSFVDIPSVVMNKIEVEDPDGDLSRQNLVIVDGWETIRSSPPSSHSSKHTDSEDQLDELFLLSSPDTEPSHVEELVKMEEIIMPRSRKIGGSSGIAPHILAGKTLGSFLAPLLLPASLNSAEEPTSKEGNASHMRSSPTPSSLIGQPPSVLELDTTNTDTNIQDQDLDVELKRLYKGQELNNLIMNEAIDDKQDMLMEVPALPAPNIHQPNGMQMAKSFAEFVVPANSSKKAKGAPPAETHRFLKKVKGCQSLGIALSWVPFTVDKKLPTVSELIGVNDLFDTSRAAKQEESIEVEALLKRFNLGDDDLEAPLTTDTARFASFDDSRIFRPCGAFDDFQIVMSRQERQRLATSEGRIWDQKPDDTQDDVGEVGLTQSQDTFHHDHLRHDSQGIDDGRPHKRPRIENNSVEDPAMMLPPTDLNSIHDRPWCESNSPTLFDADDDNKENWPPLSSSLSRLMDETEDYQTYSDGFLQPSIEPNAFDDEGTLGRMEGQEESFEQLSFSSRQPPSQAVFVQREAHGLQAPPGGQDMFAVEYVSEDVPMDKNEDSLQERERHLAFASESDIASQPLGIFAFAHLRARKVSEHFPEPVVEPTPVSVPAVISNEKRSVPPDLFDQNTLRLPGVINPTQSVHRYMASLEFIQKHALVRALRSSECSVELVERQTLGGVDLIVDPHCAIIFLSLFTLAARCEVYTERISQQSWKFSRLLVIFEAYPEQRSKRSFVFQNRGSTSASSSSSELYAFTPPIVKAIKKFRRDVNIADACGTKCGNTRVEYAFANTVNEAASLTRWFGERAEEADETGGAVWGEREWLAVDFLEDEENCLSGISGTNNLSASIILCEMSLQEFIDMSPDERMDGFGGYIGVQPMMNCNADLGARFQAMQSSTINSVSEIEHGVYCDEEIG</sequence>
<feature type="compositionally biased region" description="Basic and acidic residues" evidence="1">
    <location>
        <begin position="639"/>
        <end position="656"/>
    </location>
</feature>
<dbReference type="HOGENOM" id="CLU_272015_0_0_1"/>
<dbReference type="EMBL" id="KN831792">
    <property type="protein sequence ID" value="KIM38153.1"/>
    <property type="molecule type" value="Genomic_DNA"/>
</dbReference>
<organism evidence="2 3">
    <name type="scientific">Hebeloma cylindrosporum</name>
    <dbReference type="NCBI Taxonomy" id="76867"/>
    <lineage>
        <taxon>Eukaryota</taxon>
        <taxon>Fungi</taxon>
        <taxon>Dikarya</taxon>
        <taxon>Basidiomycota</taxon>
        <taxon>Agaricomycotina</taxon>
        <taxon>Agaricomycetes</taxon>
        <taxon>Agaricomycetidae</taxon>
        <taxon>Agaricales</taxon>
        <taxon>Agaricineae</taxon>
        <taxon>Hymenogastraceae</taxon>
        <taxon>Hebeloma</taxon>
    </lineage>
</organism>
<dbReference type="Proteomes" id="UP000053424">
    <property type="component" value="Unassembled WGS sequence"/>
</dbReference>